<evidence type="ECO:0000313" key="3">
    <source>
        <dbReference type="Proteomes" id="UP001597186"/>
    </source>
</evidence>
<feature type="signal peptide" evidence="1">
    <location>
        <begin position="1"/>
        <end position="19"/>
    </location>
</feature>
<gene>
    <name evidence="2" type="ORF">ACFTOW_13880</name>
</gene>
<evidence type="ECO:0000313" key="2">
    <source>
        <dbReference type="EMBL" id="MFD1510484.1"/>
    </source>
</evidence>
<dbReference type="EMBL" id="JBHUDD010000114">
    <property type="protein sequence ID" value="MFD1510484.1"/>
    <property type="molecule type" value="Genomic_DNA"/>
</dbReference>
<evidence type="ECO:0000256" key="1">
    <source>
        <dbReference type="SAM" id="SignalP"/>
    </source>
</evidence>
<organism evidence="2 3">
    <name type="scientific">Lacimonas salitolerans</name>
    <dbReference type="NCBI Taxonomy" id="1323750"/>
    <lineage>
        <taxon>Bacteria</taxon>
        <taxon>Pseudomonadati</taxon>
        <taxon>Pseudomonadota</taxon>
        <taxon>Alphaproteobacteria</taxon>
        <taxon>Rhodobacterales</taxon>
        <taxon>Paracoccaceae</taxon>
        <taxon>Lacimonas</taxon>
    </lineage>
</organism>
<feature type="chain" id="PRO_5045851233" description="Histidine phosphatase family protein" evidence="1">
    <location>
        <begin position="20"/>
        <end position="69"/>
    </location>
</feature>
<reference evidence="3" key="1">
    <citation type="journal article" date="2019" name="Int. J. Syst. Evol. Microbiol.">
        <title>The Global Catalogue of Microorganisms (GCM) 10K type strain sequencing project: providing services to taxonomists for standard genome sequencing and annotation.</title>
        <authorList>
            <consortium name="The Broad Institute Genomics Platform"/>
            <consortium name="The Broad Institute Genome Sequencing Center for Infectious Disease"/>
            <person name="Wu L."/>
            <person name="Ma J."/>
        </authorList>
    </citation>
    <scope>NUCLEOTIDE SEQUENCE [LARGE SCALE GENOMIC DNA]</scope>
    <source>
        <strain evidence="3">CGMCC 1.12477</strain>
    </source>
</reference>
<feature type="non-terminal residue" evidence="2">
    <location>
        <position position="69"/>
    </location>
</feature>
<keyword evidence="1" id="KW-0732">Signal</keyword>
<sequence>MLRLLTVLFCLTLPGLAAANDWAALERPGAIALMRHALAPGTAGQSLLALSHCYVCENRAQEGVIPACA</sequence>
<accession>A0ABW4EL51</accession>
<proteinExistence type="predicted"/>
<keyword evidence="3" id="KW-1185">Reference proteome</keyword>
<dbReference type="Proteomes" id="UP001597186">
    <property type="component" value="Unassembled WGS sequence"/>
</dbReference>
<name>A0ABW4EL51_9RHOB</name>
<evidence type="ECO:0008006" key="4">
    <source>
        <dbReference type="Google" id="ProtNLM"/>
    </source>
</evidence>
<comment type="caution">
    <text evidence="2">The sequence shown here is derived from an EMBL/GenBank/DDBJ whole genome shotgun (WGS) entry which is preliminary data.</text>
</comment>
<protein>
    <recommendedName>
        <fullName evidence="4">Histidine phosphatase family protein</fullName>
    </recommendedName>
</protein>